<evidence type="ECO:0000256" key="2">
    <source>
        <dbReference type="SAM" id="MobiDB-lite"/>
    </source>
</evidence>
<evidence type="ECO:0000313" key="5">
    <source>
        <dbReference type="Proteomes" id="UP000542776"/>
    </source>
</evidence>
<proteinExistence type="predicted"/>
<dbReference type="AlphaFoldDB" id="A0A7W6MKG4"/>
<evidence type="ECO:0000256" key="1">
    <source>
        <dbReference type="SAM" id="Coils"/>
    </source>
</evidence>
<gene>
    <name evidence="4" type="ORF">GGR04_002825</name>
</gene>
<protein>
    <submittedName>
        <fullName evidence="4">Uncharacterized protein</fullName>
    </submittedName>
</protein>
<dbReference type="Proteomes" id="UP000542776">
    <property type="component" value="Unassembled WGS sequence"/>
</dbReference>
<evidence type="ECO:0000313" key="4">
    <source>
        <dbReference type="EMBL" id="MBB3998970.1"/>
    </source>
</evidence>
<feature type="compositionally biased region" description="Low complexity" evidence="2">
    <location>
        <begin position="196"/>
        <end position="205"/>
    </location>
</feature>
<keyword evidence="5" id="KW-1185">Reference proteome</keyword>
<keyword evidence="1" id="KW-0175">Coiled coil</keyword>
<feature type="coiled-coil region" evidence="1">
    <location>
        <begin position="99"/>
        <end position="175"/>
    </location>
</feature>
<keyword evidence="3" id="KW-0812">Transmembrane</keyword>
<feature type="compositionally biased region" description="Low complexity" evidence="2">
    <location>
        <begin position="224"/>
        <end position="247"/>
    </location>
</feature>
<evidence type="ECO:0000256" key="3">
    <source>
        <dbReference type="SAM" id="Phobius"/>
    </source>
</evidence>
<organism evidence="4 5">
    <name type="scientific">Aureimonas pseudogalii</name>
    <dbReference type="NCBI Taxonomy" id="1744844"/>
    <lineage>
        <taxon>Bacteria</taxon>
        <taxon>Pseudomonadati</taxon>
        <taxon>Pseudomonadota</taxon>
        <taxon>Alphaproteobacteria</taxon>
        <taxon>Hyphomicrobiales</taxon>
        <taxon>Aurantimonadaceae</taxon>
        <taxon>Aureimonas</taxon>
    </lineage>
</organism>
<name>A0A7W6MKG4_9HYPH</name>
<feature type="transmembrane region" description="Helical" evidence="3">
    <location>
        <begin position="6"/>
        <end position="27"/>
    </location>
</feature>
<keyword evidence="3" id="KW-1133">Transmembrane helix</keyword>
<feature type="region of interest" description="Disordered" evidence="2">
    <location>
        <begin position="181"/>
        <end position="262"/>
    </location>
</feature>
<accession>A0A7W6MKG4</accession>
<comment type="caution">
    <text evidence="4">The sequence shown here is derived from an EMBL/GenBank/DDBJ whole genome shotgun (WGS) entry which is preliminary data.</text>
</comment>
<dbReference type="EMBL" id="JACIEK010000007">
    <property type="protein sequence ID" value="MBB3998970.1"/>
    <property type="molecule type" value="Genomic_DNA"/>
</dbReference>
<sequence>MVATALVFALGALVASLVALLLVPLLWRKAQRLARRDFDATIPASVKEIRGEIDAVRATAAFEMRRTEIRAAEARETGVRERAEAGRVLVENGDLRTRQSELEAELTRRDQAIAHLEERLTALAGERDELHETRQELRDKLQVRARELDLLAAEFQALREVADEQRSALAAAETRILHLSDAKRSAAKTPEPAPSPSLSTPSAAPIGVPAIAASTADGETSGRALDASDASPSSVALSAPVPVPALSQRETREAGPSGSNRLRAAIAARAGARREPTREENAEIRERITDIAARILHKEVQTQGPQSPVAQLLAEDEATTASAGGASTLAARVRQLMATEGEGSPVPIIDETRGAGAGSLAAEVNPATTAKRNGGGRSRPKSRR</sequence>
<dbReference type="RefSeq" id="WP_183200517.1">
    <property type="nucleotide sequence ID" value="NZ_JACIEK010000007.1"/>
</dbReference>
<feature type="region of interest" description="Disordered" evidence="2">
    <location>
        <begin position="339"/>
        <end position="384"/>
    </location>
</feature>
<reference evidence="4 5" key="1">
    <citation type="submission" date="2020-08" db="EMBL/GenBank/DDBJ databases">
        <title>Genomic Encyclopedia of Type Strains, Phase IV (KMG-IV): sequencing the most valuable type-strain genomes for metagenomic binning, comparative biology and taxonomic classification.</title>
        <authorList>
            <person name="Goeker M."/>
        </authorList>
    </citation>
    <scope>NUCLEOTIDE SEQUENCE [LARGE SCALE GENOMIC DNA]</scope>
    <source>
        <strain evidence="4 5">DSM 102238</strain>
    </source>
</reference>
<keyword evidence="3" id="KW-0472">Membrane</keyword>